<feature type="region of interest" description="Disordered" evidence="16">
    <location>
        <begin position="1"/>
        <end position="101"/>
    </location>
</feature>
<dbReference type="InterPro" id="IPR042938">
    <property type="entry name" value="Sfh5"/>
</dbReference>
<dbReference type="InterPro" id="IPR036865">
    <property type="entry name" value="CRAL-TRIO_dom_sf"/>
</dbReference>
<dbReference type="InterPro" id="IPR001251">
    <property type="entry name" value="CRAL-TRIO_dom"/>
</dbReference>
<keyword evidence="12 15" id="KW-0472">Membrane</keyword>
<keyword evidence="10" id="KW-0408">Iron</keyword>
<keyword evidence="11 15" id="KW-0445">Lipid transport</keyword>
<keyword evidence="19" id="KW-1185">Reference proteome</keyword>
<evidence type="ECO:0000256" key="6">
    <source>
        <dbReference type="ARBA" id="ARBA00022617"/>
    </source>
</evidence>
<comment type="function">
    <text evidence="14">Non-classical phosphatidylinositol (PtdIns) transfer protein (PITP), which exhibits PtdIns-binding/transfer activity in the absence of detectable PtdCho-binding/transfer activity. Regulates PtdIns(4,5)P2 homeostasis at the plasma membrane. Heme-binding protein that may play a role in organic oxidant-induced stress responses.</text>
</comment>
<proteinExistence type="inferred from homology"/>
<protein>
    <recommendedName>
        <fullName evidence="15">Phosphatidylinositol transfer protein SFH5</fullName>
        <shortName evidence="15">PITP SFH5</shortName>
    </recommendedName>
</protein>
<evidence type="ECO:0000313" key="19">
    <source>
        <dbReference type="Proteomes" id="UP001446871"/>
    </source>
</evidence>
<comment type="caution">
    <text evidence="18">The sequence shown here is derived from an EMBL/GenBank/DDBJ whole genome shotgun (WGS) entry which is preliminary data.</text>
</comment>
<evidence type="ECO:0000256" key="1">
    <source>
        <dbReference type="ARBA" id="ARBA00001970"/>
    </source>
</evidence>
<evidence type="ECO:0000256" key="3">
    <source>
        <dbReference type="ARBA" id="ARBA00006667"/>
    </source>
</evidence>
<evidence type="ECO:0000256" key="4">
    <source>
        <dbReference type="ARBA" id="ARBA00022448"/>
    </source>
</evidence>
<dbReference type="SUPFAM" id="SSF46938">
    <property type="entry name" value="CRAL/TRIO N-terminal domain"/>
    <property type="match status" value="1"/>
</dbReference>
<feature type="domain" description="CRAL-TRIO" evidence="17">
    <location>
        <begin position="229"/>
        <end position="373"/>
    </location>
</feature>
<dbReference type="Proteomes" id="UP001446871">
    <property type="component" value="Unassembled WGS sequence"/>
</dbReference>
<feature type="compositionally biased region" description="Basic and acidic residues" evidence="16">
    <location>
        <begin position="52"/>
        <end position="63"/>
    </location>
</feature>
<dbReference type="PANTHER" id="PTHR47669:SF1">
    <property type="entry name" value="PHOSPHATIDYLINOSITOL TRANSFER PROTEIN SFH5"/>
    <property type="match status" value="1"/>
</dbReference>
<keyword evidence="8 15" id="KW-0256">Endoplasmic reticulum</keyword>
<evidence type="ECO:0000313" key="18">
    <source>
        <dbReference type="EMBL" id="KAK8073107.1"/>
    </source>
</evidence>
<evidence type="ECO:0000256" key="15">
    <source>
        <dbReference type="RuleBase" id="RU367059"/>
    </source>
</evidence>
<evidence type="ECO:0000256" key="16">
    <source>
        <dbReference type="SAM" id="MobiDB-lite"/>
    </source>
</evidence>
<comment type="subcellular location">
    <subcellularLocation>
        <location evidence="15">Cytoplasm</location>
    </subcellularLocation>
    <subcellularLocation>
        <location evidence="2 15">Endoplasmic reticulum membrane</location>
        <topology evidence="2 15">Peripheral membrane protein</topology>
    </subcellularLocation>
    <subcellularLocation>
        <location evidence="15">Microsome membrane</location>
        <topology evidence="15">Peripheral membrane protein</topology>
    </subcellularLocation>
</comment>
<evidence type="ECO:0000256" key="8">
    <source>
        <dbReference type="ARBA" id="ARBA00022824"/>
    </source>
</evidence>
<gene>
    <name evidence="18" type="ORF">PG996_006455</name>
</gene>
<accession>A0ABR1VPM8</accession>
<evidence type="ECO:0000256" key="14">
    <source>
        <dbReference type="ARBA" id="ARBA00024180"/>
    </source>
</evidence>
<organism evidence="18 19">
    <name type="scientific">Apiospora saccharicola</name>
    <dbReference type="NCBI Taxonomy" id="335842"/>
    <lineage>
        <taxon>Eukaryota</taxon>
        <taxon>Fungi</taxon>
        <taxon>Dikarya</taxon>
        <taxon>Ascomycota</taxon>
        <taxon>Pezizomycotina</taxon>
        <taxon>Sordariomycetes</taxon>
        <taxon>Xylariomycetidae</taxon>
        <taxon>Amphisphaeriales</taxon>
        <taxon>Apiosporaceae</taxon>
        <taxon>Apiospora</taxon>
    </lineage>
</organism>
<dbReference type="PROSITE" id="PS50191">
    <property type="entry name" value="CRAL_TRIO"/>
    <property type="match status" value="1"/>
</dbReference>
<sequence>MADTETKPLEAPAAATRPESVGNIAATLTMPTSESAEKPATEDPTGAPAKTESSETEKAAKAGEEEDPAKVETATVTAVPSKTDEGAQEETSSTPDAERPSLDIQELYLAAKVHGHPEIWGVTLQDPAHHVPSQIVFQKYLNANDGVLAKAKEQLTKTLEWRAQTKPLDLTKQTWSQAKFDKLGYVTTYCREENDASSSQQGSGAEGKEVFTWNVYGNVQDMNVTFGDRDEFIQWRVALMELAMEELDISSATQPITGSWDPYKIYQVHDYKSVSFLRQNPKVKAAVRETVTIFGQNYPELLKQKFFVNVPAIMGWFYAAVKVFIAKKTAEKFHPMGNGANMAGEFASPNQTKVLRLSVKLPQQYGGQGEGLDVQGKQTLLE</sequence>
<dbReference type="Gene3D" id="3.40.525.10">
    <property type="entry name" value="CRAL-TRIO lipid binding domain"/>
    <property type="match status" value="1"/>
</dbReference>
<dbReference type="Pfam" id="PF00650">
    <property type="entry name" value="CRAL_TRIO"/>
    <property type="match status" value="1"/>
</dbReference>
<evidence type="ECO:0000259" key="17">
    <source>
        <dbReference type="PROSITE" id="PS50191"/>
    </source>
</evidence>
<dbReference type="CDD" id="cd00170">
    <property type="entry name" value="SEC14"/>
    <property type="match status" value="1"/>
</dbReference>
<evidence type="ECO:0000256" key="12">
    <source>
        <dbReference type="ARBA" id="ARBA00023136"/>
    </source>
</evidence>
<keyword evidence="9 15" id="KW-0492">Microsome</keyword>
<keyword evidence="7" id="KW-0479">Metal-binding</keyword>
<evidence type="ECO:0000256" key="2">
    <source>
        <dbReference type="ARBA" id="ARBA00004406"/>
    </source>
</evidence>
<evidence type="ECO:0000256" key="7">
    <source>
        <dbReference type="ARBA" id="ARBA00022723"/>
    </source>
</evidence>
<dbReference type="SUPFAM" id="SSF52087">
    <property type="entry name" value="CRAL/TRIO domain"/>
    <property type="match status" value="1"/>
</dbReference>
<reference evidence="18 19" key="1">
    <citation type="submission" date="2023-01" db="EMBL/GenBank/DDBJ databases">
        <title>Analysis of 21 Apiospora genomes using comparative genomics revels a genus with tremendous synthesis potential of carbohydrate active enzymes and secondary metabolites.</title>
        <authorList>
            <person name="Sorensen T."/>
        </authorList>
    </citation>
    <scope>NUCLEOTIDE SEQUENCE [LARGE SCALE GENOMIC DNA]</scope>
    <source>
        <strain evidence="18 19">CBS 83171</strain>
    </source>
</reference>
<dbReference type="InterPro" id="IPR036273">
    <property type="entry name" value="CRAL/TRIO_N_dom_sf"/>
</dbReference>
<evidence type="ECO:0000256" key="13">
    <source>
        <dbReference type="ARBA" id="ARBA00024146"/>
    </source>
</evidence>
<dbReference type="EMBL" id="JAQQWM010000003">
    <property type="protein sequence ID" value="KAK8073107.1"/>
    <property type="molecule type" value="Genomic_DNA"/>
</dbReference>
<evidence type="ECO:0000256" key="11">
    <source>
        <dbReference type="ARBA" id="ARBA00023055"/>
    </source>
</evidence>
<keyword evidence="5 15" id="KW-0963">Cytoplasm</keyword>
<evidence type="ECO:0000256" key="5">
    <source>
        <dbReference type="ARBA" id="ARBA00022490"/>
    </source>
</evidence>
<comment type="similarity">
    <text evidence="3 15">Belongs to the SFH5 family.</text>
</comment>
<keyword evidence="4 15" id="KW-0813">Transport</keyword>
<keyword evidence="6" id="KW-0349">Heme</keyword>
<dbReference type="PANTHER" id="PTHR47669">
    <property type="entry name" value="PHOSPHATIDYLINOSITOL TRANSFER PROTEIN SFH5"/>
    <property type="match status" value="1"/>
</dbReference>
<evidence type="ECO:0000256" key="9">
    <source>
        <dbReference type="ARBA" id="ARBA00022848"/>
    </source>
</evidence>
<comment type="cofactor">
    <cofactor evidence="1">
        <name>heme b</name>
        <dbReference type="ChEBI" id="CHEBI:60344"/>
    </cofactor>
</comment>
<evidence type="ECO:0000256" key="10">
    <source>
        <dbReference type="ARBA" id="ARBA00023004"/>
    </source>
</evidence>
<name>A0ABR1VPM8_9PEZI</name>
<comment type="catalytic activity">
    <reaction evidence="13">
        <text>a 1,2-diacyl-sn-glycero-3-phospho-(1D-myo-inositol)(in) = a 1,2-diacyl-sn-glycero-3-phospho-(1D-myo-inositol)(out)</text>
        <dbReference type="Rhea" id="RHEA:38691"/>
        <dbReference type="ChEBI" id="CHEBI:57880"/>
    </reaction>
    <physiologicalReaction direction="left-to-right" evidence="13">
        <dbReference type="Rhea" id="RHEA:38692"/>
    </physiologicalReaction>
</comment>